<protein>
    <recommendedName>
        <fullName evidence="1">Uroporphyrinogen decarboxylase (URO-D) domain-containing protein</fullName>
    </recommendedName>
</protein>
<dbReference type="InterPro" id="IPR038071">
    <property type="entry name" value="UROD/MetE-like_sf"/>
</dbReference>
<proteinExistence type="predicted"/>
<dbReference type="InterPro" id="IPR000257">
    <property type="entry name" value="Uroporphyrinogen_deCOase"/>
</dbReference>
<dbReference type="SUPFAM" id="SSF51726">
    <property type="entry name" value="UROD/MetE-like"/>
    <property type="match status" value="1"/>
</dbReference>
<evidence type="ECO:0000313" key="2">
    <source>
        <dbReference type="EMBL" id="HGT83178.1"/>
    </source>
</evidence>
<dbReference type="PANTHER" id="PTHR47099">
    <property type="entry name" value="METHYLCOBAMIDE:COM METHYLTRANSFERASE MTBA"/>
    <property type="match status" value="1"/>
</dbReference>
<dbReference type="EMBL" id="DSYZ01000109">
    <property type="protein sequence ID" value="HGT83178.1"/>
    <property type="molecule type" value="Genomic_DNA"/>
</dbReference>
<accession>A0A7J3M392</accession>
<dbReference type="PANTHER" id="PTHR47099:SF1">
    <property type="entry name" value="METHYLCOBAMIDE:COM METHYLTRANSFERASE MTBA"/>
    <property type="match status" value="1"/>
</dbReference>
<dbReference type="Gene3D" id="3.20.20.210">
    <property type="match status" value="1"/>
</dbReference>
<dbReference type="GO" id="GO:0006779">
    <property type="term" value="P:porphyrin-containing compound biosynthetic process"/>
    <property type="evidence" value="ECO:0007669"/>
    <property type="project" value="InterPro"/>
</dbReference>
<dbReference type="InterPro" id="IPR052024">
    <property type="entry name" value="Methanogen_methyltrans"/>
</dbReference>
<comment type="caution">
    <text evidence="2">The sequence shown here is derived from an EMBL/GenBank/DDBJ whole genome shotgun (WGS) entry which is preliminary data.</text>
</comment>
<dbReference type="GO" id="GO:0004853">
    <property type="term" value="F:uroporphyrinogen decarboxylase activity"/>
    <property type="evidence" value="ECO:0007669"/>
    <property type="project" value="InterPro"/>
</dbReference>
<feature type="domain" description="Uroporphyrinogen decarboxylase (URO-D)" evidence="1">
    <location>
        <begin position="272"/>
        <end position="414"/>
    </location>
</feature>
<reference evidence="2" key="1">
    <citation type="journal article" date="2020" name="mSystems">
        <title>Genome- and Community-Level Interaction Insights into Carbon Utilization and Element Cycling Functions of Hydrothermarchaeota in Hydrothermal Sediment.</title>
        <authorList>
            <person name="Zhou Z."/>
            <person name="Liu Y."/>
            <person name="Xu W."/>
            <person name="Pan J."/>
            <person name="Luo Z.H."/>
            <person name="Li M."/>
        </authorList>
    </citation>
    <scope>NUCLEOTIDE SEQUENCE [LARGE SCALE GENOMIC DNA]</scope>
    <source>
        <strain evidence="2">SpSt-587</strain>
    </source>
</reference>
<evidence type="ECO:0000259" key="1">
    <source>
        <dbReference type="Pfam" id="PF01208"/>
    </source>
</evidence>
<name>A0A7J3M392_ARCFL</name>
<dbReference type="AlphaFoldDB" id="A0A7J3M392"/>
<organism evidence="2">
    <name type="scientific">Archaeoglobus fulgidus</name>
    <dbReference type="NCBI Taxonomy" id="2234"/>
    <lineage>
        <taxon>Archaea</taxon>
        <taxon>Methanobacteriati</taxon>
        <taxon>Methanobacteriota</taxon>
        <taxon>Archaeoglobi</taxon>
        <taxon>Archaeoglobales</taxon>
        <taxon>Archaeoglobaceae</taxon>
        <taxon>Archaeoglobus</taxon>
    </lineage>
</organism>
<dbReference type="Pfam" id="PF01208">
    <property type="entry name" value="URO-D"/>
    <property type="match status" value="1"/>
</dbReference>
<sequence length="417" mass="46760">MKVEEILREKLQRIEDVINGKEPDRVPILGATAVWHGAYAGYTTHEVLFDYGKCKSAWLKVARDFEFDTFTVIPGLEGMIYVVAFLKQPDISASARFILGSTHLALMDVFTKWPGYELDKNAHPQFIGKEIMKSNEYDQLIEDPLNFINRVAMTRINKKLSNPGSAEYNSALAKFGVELAKFGAFMADVSAELAKLGYPTVPMAWSYAPLDLIGDFLRDIKNVVMDLYRIGDKVKQAIDAVKPLVVESAMISAPPKEVRKQVFGTEIVECFFPLHLNEYLNPKLYNEFYWPSLNEVFKEVVALGLTPFVLFEGKHDAHLETLKEAPKGKVVGVFEKTDPRKVREVLGDRIILVSGPPNSLLISGTPQKVEDFMKKLLEDCKAGGMMIWPGVDGGISRDAKPENVKAMIDAVKKYGKY</sequence>
<gene>
    <name evidence="2" type="ORF">ENT52_05575</name>
</gene>